<evidence type="ECO:0000313" key="3">
    <source>
        <dbReference type="Proteomes" id="UP000444721"/>
    </source>
</evidence>
<feature type="compositionally biased region" description="Low complexity" evidence="1">
    <location>
        <begin position="192"/>
        <end position="205"/>
    </location>
</feature>
<feature type="compositionally biased region" description="Polar residues" evidence="1">
    <location>
        <begin position="111"/>
        <end position="122"/>
    </location>
</feature>
<organism evidence="2 3">
    <name type="scientific">Naegleria fowleri</name>
    <name type="common">Brain eating amoeba</name>
    <dbReference type="NCBI Taxonomy" id="5763"/>
    <lineage>
        <taxon>Eukaryota</taxon>
        <taxon>Discoba</taxon>
        <taxon>Heterolobosea</taxon>
        <taxon>Tetramitia</taxon>
        <taxon>Eutetramitia</taxon>
        <taxon>Vahlkampfiidae</taxon>
        <taxon>Naegleria</taxon>
    </lineage>
</organism>
<dbReference type="VEuPathDB" id="AmoebaDB:FDP41_001392"/>
<evidence type="ECO:0000313" key="2">
    <source>
        <dbReference type="EMBL" id="KAF0979724.1"/>
    </source>
</evidence>
<reference evidence="2 3" key="1">
    <citation type="journal article" date="2019" name="Sci. Rep.">
        <title>Nanopore sequencing improves the draft genome of the human pathogenic amoeba Naegleria fowleri.</title>
        <authorList>
            <person name="Liechti N."/>
            <person name="Schurch N."/>
            <person name="Bruggmann R."/>
            <person name="Wittwer M."/>
        </authorList>
    </citation>
    <scope>NUCLEOTIDE SEQUENCE [LARGE SCALE GENOMIC DNA]</scope>
    <source>
        <strain evidence="2 3">ATCC 30894</strain>
    </source>
</reference>
<gene>
    <name evidence="2" type="ORF">FDP41_001392</name>
</gene>
<feature type="compositionally biased region" description="Polar residues" evidence="1">
    <location>
        <begin position="214"/>
        <end position="237"/>
    </location>
</feature>
<feature type="compositionally biased region" description="Low complexity" evidence="1">
    <location>
        <begin position="1"/>
        <end position="16"/>
    </location>
</feature>
<keyword evidence="3" id="KW-1185">Reference proteome</keyword>
<protein>
    <submittedName>
        <fullName evidence="2">Uncharacterized protein</fullName>
    </submittedName>
</protein>
<feature type="compositionally biased region" description="Polar residues" evidence="1">
    <location>
        <begin position="21"/>
        <end position="32"/>
    </location>
</feature>
<feature type="region of interest" description="Disordered" evidence="1">
    <location>
        <begin position="111"/>
        <end position="148"/>
    </location>
</feature>
<proteinExistence type="predicted"/>
<dbReference type="AlphaFoldDB" id="A0A6A5BZF2"/>
<feature type="region of interest" description="Disordered" evidence="1">
    <location>
        <begin position="497"/>
        <end position="527"/>
    </location>
</feature>
<dbReference type="Proteomes" id="UP000444721">
    <property type="component" value="Unassembled WGS sequence"/>
</dbReference>
<dbReference type="RefSeq" id="XP_044564437.1">
    <property type="nucleotide sequence ID" value="XM_044704471.1"/>
</dbReference>
<dbReference type="VEuPathDB" id="AmoebaDB:NfTy_029650"/>
<accession>A0A6A5BZF2</accession>
<feature type="compositionally biased region" description="Polar residues" evidence="1">
    <location>
        <begin position="504"/>
        <end position="527"/>
    </location>
</feature>
<dbReference type="EMBL" id="VFQX01000023">
    <property type="protein sequence ID" value="KAF0979724.1"/>
    <property type="molecule type" value="Genomic_DNA"/>
</dbReference>
<dbReference type="GeneID" id="68108610"/>
<feature type="region of interest" description="Disordered" evidence="1">
    <location>
        <begin position="186"/>
        <end position="237"/>
    </location>
</feature>
<feature type="compositionally biased region" description="Low complexity" evidence="1">
    <location>
        <begin position="36"/>
        <end position="51"/>
    </location>
</feature>
<evidence type="ECO:0000256" key="1">
    <source>
        <dbReference type="SAM" id="MobiDB-lite"/>
    </source>
</evidence>
<sequence length="638" mass="70098">MGNSSSVSPTLSPTPSKKNLLLNSSQRQQSWRCLSKKSSSSQLSSCASNKSLKSENANSKISTIEDTKSNILSINNTFDKNNSDHHTTLVINNKLTASISSSSRFADRISRLSSTNKAPNEASTLEFSDTTSEDSEDNDLDRTNSLENHDLIESGVSLDSSKDSKLSSLRESIGFLKKKKKVNPSRNNLLISSSTNASSSSTSPSEPLLRNTHHSNYTPSPTSPHNSNKNSIRPLSSTDSLVDEDYDADQSWLDQPRSALFLHPSSLSRSCQFPNSSSTSSPTTTKSSLHPTNITTTVVEMSSDDISSLSDSLSSSIPSLPSTSIQSSVTSPSSASSNFTSSLSKQTSSVSQNDFRGKKDVSQQQYLSKKPQVFKSKSNISSSDKKKDDLHLLSGSLELGKMFSKAKSNISFVNNLTQSLDSFSLKTKIKEALKEFRGTSLTKHLISNDELSFAEYFPVDESALPQTNNTSPTSKKTKERSVAVNIDRIIDVVQPAFKTPDMTKAQSETNLNTSQSTTPQNKTHPRVTRSNALTNKGYYMDFCGITSNVTEIMNDCEDWTSIKEIKSPFQIEISEPTNKAETFHLPPPQDDLENRFLTIPDLNDEDDRSEQKQLTCNDKSINKNVFDIVTDIHNSFVV</sequence>
<feature type="region of interest" description="Disordered" evidence="1">
    <location>
        <begin position="320"/>
        <end position="341"/>
    </location>
</feature>
<feature type="compositionally biased region" description="Low complexity" evidence="1">
    <location>
        <begin position="276"/>
        <end position="288"/>
    </location>
</feature>
<feature type="region of interest" description="Disordered" evidence="1">
    <location>
        <begin position="269"/>
        <end position="292"/>
    </location>
</feature>
<name>A0A6A5BZF2_NAEFO</name>
<feature type="region of interest" description="Disordered" evidence="1">
    <location>
        <begin position="1"/>
        <end position="60"/>
    </location>
</feature>
<dbReference type="OrthoDB" id="10591423at2759"/>
<comment type="caution">
    <text evidence="2">The sequence shown here is derived from an EMBL/GenBank/DDBJ whole genome shotgun (WGS) entry which is preliminary data.</text>
</comment>